<dbReference type="Pfam" id="PF13913">
    <property type="entry name" value="zf-C2HC_2"/>
    <property type="match status" value="1"/>
</dbReference>
<evidence type="ECO:0008006" key="4">
    <source>
        <dbReference type="Google" id="ProtNLM"/>
    </source>
</evidence>
<dbReference type="HOGENOM" id="CLU_1447165_0_0_1"/>
<dbReference type="AlphaFoldDB" id="F6Y3N0"/>
<reference evidence="2" key="4">
    <citation type="submission" date="2025-09" db="UniProtKB">
        <authorList>
            <consortium name="Ensembl"/>
        </authorList>
    </citation>
    <scope>IDENTIFICATION</scope>
</reference>
<evidence type="ECO:0000313" key="3">
    <source>
        <dbReference type="Proteomes" id="UP000008144"/>
    </source>
</evidence>
<dbReference type="EMBL" id="EAAA01000536">
    <property type="status" value="NOT_ANNOTATED_CDS"/>
    <property type="molecule type" value="Genomic_DNA"/>
</dbReference>
<proteinExistence type="predicted"/>
<evidence type="ECO:0000256" key="1">
    <source>
        <dbReference type="SAM" id="MobiDB-lite"/>
    </source>
</evidence>
<accession>F6Y3N0</accession>
<reference evidence="2" key="3">
    <citation type="submission" date="2025-08" db="UniProtKB">
        <authorList>
            <consortium name="Ensembl"/>
        </authorList>
    </citation>
    <scope>IDENTIFICATION</scope>
</reference>
<sequence>MQENRDHNRNKRKSSEASTSHSGSYESPAKVKRVGQTSSNIHNVQCPICLSMFSGSEIENHAALCGSVDTNDIQVLAHTTPTSNTVVDCSDNSSLSKQEQENWIKYSQKPKPYQKRLNCSEYENTLLARCPTCGQKYKASEIEIHSDECAEKVFSGYTRMGLHLVKTKKEGKKPKTAQLLTGPIMID</sequence>
<feature type="region of interest" description="Disordered" evidence="1">
    <location>
        <begin position="1"/>
        <end position="34"/>
    </location>
</feature>
<dbReference type="Proteomes" id="UP000008144">
    <property type="component" value="Chromosome 10"/>
</dbReference>
<keyword evidence="3" id="KW-1185">Reference proteome</keyword>
<name>F6Y3N0_CIOIN</name>
<evidence type="ECO:0000313" key="2">
    <source>
        <dbReference type="Ensembl" id="ENSCINP00000011462.3"/>
    </source>
</evidence>
<dbReference type="InParanoid" id="F6Y3N0"/>
<dbReference type="Ensembl" id="ENSCINT00000011462.3">
    <property type="protein sequence ID" value="ENSCINP00000011462.3"/>
    <property type="gene ID" value="ENSCING00000005534.3"/>
</dbReference>
<feature type="compositionally biased region" description="Polar residues" evidence="1">
    <location>
        <begin position="16"/>
        <end position="25"/>
    </location>
</feature>
<reference evidence="2" key="2">
    <citation type="journal article" date="2008" name="Genome Biol.">
        <title>Improved genome assembly and evidence-based global gene model set for the chordate Ciona intestinalis: new insight into intron and operon populations.</title>
        <authorList>
            <person name="Satou Y."/>
            <person name="Mineta K."/>
            <person name="Ogasawara M."/>
            <person name="Sasakura Y."/>
            <person name="Shoguchi E."/>
            <person name="Ueno K."/>
            <person name="Yamada L."/>
            <person name="Matsumoto J."/>
            <person name="Wasserscheid J."/>
            <person name="Dewar K."/>
            <person name="Wiley G.B."/>
            <person name="Macmil S.L."/>
            <person name="Roe B.A."/>
            <person name="Zeller R.W."/>
            <person name="Hastings K.E."/>
            <person name="Lemaire P."/>
            <person name="Lindquist E."/>
            <person name="Endo T."/>
            <person name="Hotta K."/>
            <person name="Inaba K."/>
        </authorList>
    </citation>
    <scope>NUCLEOTIDE SEQUENCE [LARGE SCALE GENOMIC DNA]</scope>
    <source>
        <strain evidence="2">wild type</strain>
    </source>
</reference>
<organism evidence="2 3">
    <name type="scientific">Ciona intestinalis</name>
    <name type="common">Transparent sea squirt</name>
    <name type="synonym">Ascidia intestinalis</name>
    <dbReference type="NCBI Taxonomy" id="7719"/>
    <lineage>
        <taxon>Eukaryota</taxon>
        <taxon>Metazoa</taxon>
        <taxon>Chordata</taxon>
        <taxon>Tunicata</taxon>
        <taxon>Ascidiacea</taxon>
        <taxon>Phlebobranchia</taxon>
        <taxon>Cionidae</taxon>
        <taxon>Ciona</taxon>
    </lineage>
</organism>
<protein>
    <recommendedName>
        <fullName evidence="4">UBZ4-type domain-containing protein</fullName>
    </recommendedName>
</protein>
<reference evidence="3" key="1">
    <citation type="journal article" date="2002" name="Science">
        <title>The draft genome of Ciona intestinalis: insights into chordate and vertebrate origins.</title>
        <authorList>
            <person name="Dehal P."/>
            <person name="Satou Y."/>
            <person name="Campbell R.K."/>
            <person name="Chapman J."/>
            <person name="Degnan B."/>
            <person name="De Tomaso A."/>
            <person name="Davidson B."/>
            <person name="Di Gregorio A."/>
            <person name="Gelpke M."/>
            <person name="Goodstein D.M."/>
            <person name="Harafuji N."/>
            <person name="Hastings K.E."/>
            <person name="Ho I."/>
            <person name="Hotta K."/>
            <person name="Huang W."/>
            <person name="Kawashima T."/>
            <person name="Lemaire P."/>
            <person name="Martinez D."/>
            <person name="Meinertzhagen I.A."/>
            <person name="Necula S."/>
            <person name="Nonaka M."/>
            <person name="Putnam N."/>
            <person name="Rash S."/>
            <person name="Saiga H."/>
            <person name="Satake M."/>
            <person name="Terry A."/>
            <person name="Yamada L."/>
            <person name="Wang H.G."/>
            <person name="Awazu S."/>
            <person name="Azumi K."/>
            <person name="Boore J."/>
            <person name="Branno M."/>
            <person name="Chin-Bow S."/>
            <person name="DeSantis R."/>
            <person name="Doyle S."/>
            <person name="Francino P."/>
            <person name="Keys D.N."/>
            <person name="Haga S."/>
            <person name="Hayashi H."/>
            <person name="Hino K."/>
            <person name="Imai K.S."/>
            <person name="Inaba K."/>
            <person name="Kano S."/>
            <person name="Kobayashi K."/>
            <person name="Kobayashi M."/>
            <person name="Lee B.I."/>
            <person name="Makabe K.W."/>
            <person name="Manohar C."/>
            <person name="Matassi G."/>
            <person name="Medina M."/>
            <person name="Mochizuki Y."/>
            <person name="Mount S."/>
            <person name="Morishita T."/>
            <person name="Miura S."/>
            <person name="Nakayama A."/>
            <person name="Nishizaka S."/>
            <person name="Nomoto H."/>
            <person name="Ohta F."/>
            <person name="Oishi K."/>
            <person name="Rigoutsos I."/>
            <person name="Sano M."/>
            <person name="Sasaki A."/>
            <person name="Sasakura Y."/>
            <person name="Shoguchi E."/>
            <person name="Shin-i T."/>
            <person name="Spagnuolo A."/>
            <person name="Stainier D."/>
            <person name="Suzuki M.M."/>
            <person name="Tassy O."/>
            <person name="Takatori N."/>
            <person name="Tokuoka M."/>
            <person name="Yagi K."/>
            <person name="Yoshizaki F."/>
            <person name="Wada S."/>
            <person name="Zhang C."/>
            <person name="Hyatt P.D."/>
            <person name="Larimer F."/>
            <person name="Detter C."/>
            <person name="Doggett N."/>
            <person name="Glavina T."/>
            <person name="Hawkins T."/>
            <person name="Richardson P."/>
            <person name="Lucas S."/>
            <person name="Kohara Y."/>
            <person name="Levine M."/>
            <person name="Satoh N."/>
            <person name="Rokhsar D.S."/>
        </authorList>
    </citation>
    <scope>NUCLEOTIDE SEQUENCE [LARGE SCALE GENOMIC DNA]</scope>
</reference>